<protein>
    <submittedName>
        <fullName evidence="3">Uncharacterized protein</fullName>
    </submittedName>
</protein>
<feature type="region of interest" description="Disordered" evidence="2">
    <location>
        <begin position="1"/>
        <end position="83"/>
    </location>
</feature>
<feature type="compositionally biased region" description="Basic residues" evidence="2">
    <location>
        <begin position="403"/>
        <end position="413"/>
    </location>
</feature>
<feature type="region of interest" description="Disordered" evidence="2">
    <location>
        <begin position="369"/>
        <end position="537"/>
    </location>
</feature>
<evidence type="ECO:0000256" key="2">
    <source>
        <dbReference type="SAM" id="MobiDB-lite"/>
    </source>
</evidence>
<feature type="compositionally biased region" description="Polar residues" evidence="2">
    <location>
        <begin position="138"/>
        <end position="155"/>
    </location>
</feature>
<organism evidence="3">
    <name type="scientific">Lichtheimia ramosa</name>
    <dbReference type="NCBI Taxonomy" id="688394"/>
    <lineage>
        <taxon>Eukaryota</taxon>
        <taxon>Fungi</taxon>
        <taxon>Fungi incertae sedis</taxon>
        <taxon>Mucoromycota</taxon>
        <taxon>Mucoromycotina</taxon>
        <taxon>Mucoromycetes</taxon>
        <taxon>Mucorales</taxon>
        <taxon>Lichtheimiaceae</taxon>
        <taxon>Lichtheimia</taxon>
    </lineage>
</organism>
<feature type="compositionally biased region" description="Low complexity" evidence="2">
    <location>
        <begin position="49"/>
        <end position="82"/>
    </location>
</feature>
<feature type="compositionally biased region" description="Basic residues" evidence="2">
    <location>
        <begin position="471"/>
        <end position="480"/>
    </location>
</feature>
<feature type="compositionally biased region" description="Acidic residues" evidence="2">
    <location>
        <begin position="371"/>
        <end position="397"/>
    </location>
</feature>
<feature type="compositionally biased region" description="Pro residues" evidence="2">
    <location>
        <begin position="419"/>
        <end position="430"/>
    </location>
</feature>
<sequence length="537" mass="60697">MSSIDEIGYPPHRISTPNSKPTRYVQVKGPTKSPPPLLMPKPVHAVAPTQKLVQQQQQQKQTSSTTTTTASSTTVTATRTTSILVKKKPSLANMNNNHHQQQQQHQHSHPHQPQQHQQQPSSSMPPVTSSSAPTSQPLQTNTVSESHQSAPTSVVNAGKQPIVGGNKVTFEAGVANPHHHDTSSTTVPSNNVNTATANILSNKFSAEYQAIIQQNEMLRHQVQMLTREKMEMERERHVVVDRLEQLEREMRKHCRIAAARMRNQQQQQQPDLMDDAMEETSASNQQVNMTHSRSDPTTLLSPRRHRSTPSNSRPSRQGPSHRHHRHARSKSVPRDEAYWRVGPGVRGNNRSRYMDDYYEDSAASYDYYSQQDDEEDSEIEGWPEDEDEDEDEEDEQDDYPRPRSFHPPRRRRSLSSARVPPPPGPPPMIPRPTAAAAATAIPPMVPPHPRYPPMMAPPPPISMAGSLGRNPNRRSLRQRRSGSLGYSSAPRWRGGSSYGVPPPEDEYMWDQYEDDYNDYPPPPPRYSRRSAGRSRYF</sequence>
<gene>
    <name evidence="3" type="ORF">LRAMOSA08299</name>
</gene>
<evidence type="ECO:0000256" key="1">
    <source>
        <dbReference type="SAM" id="Coils"/>
    </source>
</evidence>
<dbReference type="OrthoDB" id="2291100at2759"/>
<feature type="compositionally biased region" description="Low complexity" evidence="2">
    <location>
        <begin position="98"/>
        <end position="137"/>
    </location>
</feature>
<proteinExistence type="predicted"/>
<dbReference type="EMBL" id="LK023317">
    <property type="protein sequence ID" value="CDS05771.1"/>
    <property type="molecule type" value="Genomic_DNA"/>
</dbReference>
<feature type="compositionally biased region" description="Polar residues" evidence="2">
    <location>
        <begin position="280"/>
        <end position="300"/>
    </location>
</feature>
<evidence type="ECO:0000313" key="3">
    <source>
        <dbReference type="EMBL" id="CDS05771.1"/>
    </source>
</evidence>
<name>A0A077WDM0_9FUNG</name>
<feature type="coiled-coil region" evidence="1">
    <location>
        <begin position="208"/>
        <end position="249"/>
    </location>
</feature>
<feature type="compositionally biased region" description="Basic residues" evidence="2">
    <location>
        <begin position="319"/>
        <end position="331"/>
    </location>
</feature>
<feature type="compositionally biased region" description="Acidic residues" evidence="2">
    <location>
        <begin position="503"/>
        <end position="517"/>
    </location>
</feature>
<feature type="compositionally biased region" description="Basic residues" evidence="2">
    <location>
        <begin position="526"/>
        <end position="537"/>
    </location>
</feature>
<dbReference type="AlphaFoldDB" id="A0A077WDM0"/>
<feature type="compositionally biased region" description="Polar residues" evidence="2">
    <location>
        <begin position="308"/>
        <end position="318"/>
    </location>
</feature>
<keyword evidence="1" id="KW-0175">Coiled coil</keyword>
<reference evidence="3" key="1">
    <citation type="journal article" date="2014" name="Genome Announc.">
        <title>De novo whole-genome sequence and genome annotation of Lichtheimia ramosa.</title>
        <authorList>
            <person name="Linde J."/>
            <person name="Schwartze V."/>
            <person name="Binder U."/>
            <person name="Lass-Florl C."/>
            <person name="Voigt K."/>
            <person name="Horn F."/>
        </authorList>
    </citation>
    <scope>NUCLEOTIDE SEQUENCE</scope>
    <source>
        <strain evidence="3">JMRC FSU:6197</strain>
    </source>
</reference>
<feature type="compositionally biased region" description="Pro residues" evidence="2">
    <location>
        <begin position="443"/>
        <end position="461"/>
    </location>
</feature>
<feature type="region of interest" description="Disordered" evidence="2">
    <location>
        <begin position="96"/>
        <end position="161"/>
    </location>
</feature>
<accession>A0A077WDM0</accession>
<feature type="compositionally biased region" description="Low complexity" evidence="2">
    <location>
        <begin position="431"/>
        <end position="442"/>
    </location>
</feature>
<feature type="region of interest" description="Disordered" evidence="2">
    <location>
        <begin position="260"/>
        <end position="353"/>
    </location>
</feature>